<sequence>MYKKNKLLILFFLLLNYSVYSQQSFAQDISLGEKAFNECRACHSLEANVNLIGPSLAGVVNRQIGADTSYRFSKALKSANGIWDVSTLNKFLENPQAVFPGNRMPYSGLSNPAERKALIDYLMTFKP</sequence>
<evidence type="ECO:0000256" key="1">
    <source>
        <dbReference type="ARBA" id="ARBA00022448"/>
    </source>
</evidence>
<reference evidence="9 10" key="1">
    <citation type="submission" date="2017-04" db="EMBL/GenBank/DDBJ databases">
        <authorList>
            <person name="Afonso C.L."/>
            <person name="Miller P.J."/>
            <person name="Scott M.A."/>
            <person name="Spackman E."/>
            <person name="Goraichik I."/>
            <person name="Dimitrov K.M."/>
            <person name="Suarez D.L."/>
            <person name="Swayne D.E."/>
        </authorList>
    </citation>
    <scope>NUCLEOTIDE SEQUENCE [LARGE SCALE GENOMIC DNA]</scope>
    <source>
        <strain evidence="9 10">VK13</strain>
    </source>
</reference>
<dbReference type="PANTHER" id="PTHR11961">
    <property type="entry name" value="CYTOCHROME C"/>
    <property type="match status" value="1"/>
</dbReference>
<keyword evidence="3 6" id="KW-0479">Metal-binding</keyword>
<dbReference type="PRINTS" id="PR00604">
    <property type="entry name" value="CYTCHRMECIAB"/>
</dbReference>
<dbReference type="Pfam" id="PF00034">
    <property type="entry name" value="Cytochrom_C"/>
    <property type="match status" value="1"/>
</dbReference>
<evidence type="ECO:0000256" key="3">
    <source>
        <dbReference type="ARBA" id="ARBA00022723"/>
    </source>
</evidence>
<dbReference type="STRING" id="1938817.SAMN06296008_104168"/>
<feature type="chain" id="PRO_5012777355" evidence="7">
    <location>
        <begin position="27"/>
        <end position="127"/>
    </location>
</feature>
<evidence type="ECO:0000259" key="8">
    <source>
        <dbReference type="PROSITE" id="PS51007"/>
    </source>
</evidence>
<accession>A0A1W1Z797</accession>
<dbReference type="Proteomes" id="UP000192708">
    <property type="component" value="Unassembled WGS sequence"/>
</dbReference>
<dbReference type="InterPro" id="IPR036909">
    <property type="entry name" value="Cyt_c-like_dom_sf"/>
</dbReference>
<dbReference type="PROSITE" id="PS51007">
    <property type="entry name" value="CYTC"/>
    <property type="match status" value="1"/>
</dbReference>
<dbReference type="OrthoDB" id="9805828at2"/>
<dbReference type="GO" id="GO:0020037">
    <property type="term" value="F:heme binding"/>
    <property type="evidence" value="ECO:0007669"/>
    <property type="project" value="InterPro"/>
</dbReference>
<keyword evidence="7" id="KW-0732">Signal</keyword>
<dbReference type="InterPro" id="IPR009056">
    <property type="entry name" value="Cyt_c-like_dom"/>
</dbReference>
<evidence type="ECO:0000313" key="9">
    <source>
        <dbReference type="EMBL" id="SMC44264.1"/>
    </source>
</evidence>
<keyword evidence="10" id="KW-1185">Reference proteome</keyword>
<dbReference type="InterPro" id="IPR002327">
    <property type="entry name" value="Cyt_c_1A/1B"/>
</dbReference>
<evidence type="ECO:0000256" key="7">
    <source>
        <dbReference type="SAM" id="SignalP"/>
    </source>
</evidence>
<dbReference type="AlphaFoldDB" id="A0A1W1Z797"/>
<dbReference type="GO" id="GO:0009055">
    <property type="term" value="F:electron transfer activity"/>
    <property type="evidence" value="ECO:0007669"/>
    <property type="project" value="InterPro"/>
</dbReference>
<feature type="signal peptide" evidence="7">
    <location>
        <begin position="1"/>
        <end position="26"/>
    </location>
</feature>
<evidence type="ECO:0000256" key="5">
    <source>
        <dbReference type="ARBA" id="ARBA00023004"/>
    </source>
</evidence>
<protein>
    <submittedName>
        <fullName evidence="9">Cytochrome c</fullName>
    </submittedName>
</protein>
<evidence type="ECO:0000313" key="10">
    <source>
        <dbReference type="Proteomes" id="UP000192708"/>
    </source>
</evidence>
<dbReference type="GO" id="GO:0046872">
    <property type="term" value="F:metal ion binding"/>
    <property type="evidence" value="ECO:0007669"/>
    <property type="project" value="UniProtKB-KW"/>
</dbReference>
<dbReference type="EMBL" id="FWXJ01000004">
    <property type="protein sequence ID" value="SMC44264.1"/>
    <property type="molecule type" value="Genomic_DNA"/>
</dbReference>
<organism evidence="9 10">
    <name type="scientific">Polynucleobacter kasalickyi</name>
    <dbReference type="NCBI Taxonomy" id="1938817"/>
    <lineage>
        <taxon>Bacteria</taxon>
        <taxon>Pseudomonadati</taxon>
        <taxon>Pseudomonadota</taxon>
        <taxon>Betaproteobacteria</taxon>
        <taxon>Burkholderiales</taxon>
        <taxon>Burkholderiaceae</taxon>
        <taxon>Polynucleobacter</taxon>
    </lineage>
</organism>
<name>A0A1W1Z797_9BURK</name>
<feature type="domain" description="Cytochrome c" evidence="8">
    <location>
        <begin position="27"/>
        <end position="126"/>
    </location>
</feature>
<evidence type="ECO:0000256" key="4">
    <source>
        <dbReference type="ARBA" id="ARBA00022982"/>
    </source>
</evidence>
<keyword evidence="1" id="KW-0813">Transport</keyword>
<dbReference type="Gene3D" id="1.10.760.10">
    <property type="entry name" value="Cytochrome c-like domain"/>
    <property type="match status" value="1"/>
</dbReference>
<keyword evidence="5 6" id="KW-0408">Iron</keyword>
<dbReference type="SUPFAM" id="SSF46626">
    <property type="entry name" value="Cytochrome c"/>
    <property type="match status" value="1"/>
</dbReference>
<keyword evidence="2 6" id="KW-0349">Heme</keyword>
<evidence type="ECO:0000256" key="6">
    <source>
        <dbReference type="PROSITE-ProRule" id="PRU00433"/>
    </source>
</evidence>
<dbReference type="RefSeq" id="WP_159460825.1">
    <property type="nucleotide sequence ID" value="NZ_FWXJ01000004.1"/>
</dbReference>
<proteinExistence type="predicted"/>
<gene>
    <name evidence="9" type="ORF">SAMN06296008_104168</name>
</gene>
<evidence type="ECO:0000256" key="2">
    <source>
        <dbReference type="ARBA" id="ARBA00022617"/>
    </source>
</evidence>
<keyword evidence="4" id="KW-0249">Electron transport</keyword>